<name>A0A5N6RFF4_9ROSI</name>
<evidence type="ECO:0000313" key="2">
    <source>
        <dbReference type="EMBL" id="KAE8076778.1"/>
    </source>
</evidence>
<dbReference type="SUPFAM" id="SSF49478">
    <property type="entry name" value="Cna protein B-type domain"/>
    <property type="match status" value="1"/>
</dbReference>
<feature type="chain" id="PRO_5024331974" description="Phylloplanin" evidence="1">
    <location>
        <begin position="18"/>
        <end position="153"/>
    </location>
</feature>
<dbReference type="PANTHER" id="PTHR34458:SF5">
    <property type="entry name" value="POLLEN OLE E 1 ALLERGEN AND EXTENSIN FAMILY PROTEIN"/>
    <property type="match status" value="1"/>
</dbReference>
<feature type="signal peptide" evidence="1">
    <location>
        <begin position="1"/>
        <end position="17"/>
    </location>
</feature>
<reference evidence="2 3" key="1">
    <citation type="submission" date="2019-06" db="EMBL/GenBank/DDBJ databases">
        <title>A chromosomal-level reference genome of Carpinus fangiana (Coryloideae, Betulaceae).</title>
        <authorList>
            <person name="Yang X."/>
            <person name="Wang Z."/>
            <person name="Zhang L."/>
            <person name="Hao G."/>
            <person name="Liu J."/>
            <person name="Yang Y."/>
        </authorList>
    </citation>
    <scope>NUCLEOTIDE SEQUENCE [LARGE SCALE GENOMIC DNA]</scope>
    <source>
        <strain evidence="2">Cfa_2016G</strain>
        <tissue evidence="2">Leaf</tissue>
    </source>
</reference>
<keyword evidence="3" id="KW-1185">Reference proteome</keyword>
<dbReference type="EMBL" id="CM017326">
    <property type="protein sequence ID" value="KAE8076778.1"/>
    <property type="molecule type" value="Genomic_DNA"/>
</dbReference>
<sequence length="153" mass="15626">MALKLALFVFLVIAVVAAPLPRAQSQLLGGLLGLIHINGTVFCSINGNIGVNGAVFPNAQVQLRCGTGNVVSTATTNGSGVFSILLDPLQFLLSSLVTDCNLVVATPLSTCNANLPNLGGALQSPLQLIGTIVSGLLRVTTLNPTGFLFTPAT</sequence>
<protein>
    <recommendedName>
        <fullName evidence="4">Phylloplanin</fullName>
    </recommendedName>
</protein>
<dbReference type="PANTHER" id="PTHR34458">
    <property type="entry name" value="POLLEN OLE E 1 ALLERGEN AND EXTENSIN FAMILY PROTEIN-RELATED"/>
    <property type="match status" value="1"/>
</dbReference>
<organism evidence="2 3">
    <name type="scientific">Carpinus fangiana</name>
    <dbReference type="NCBI Taxonomy" id="176857"/>
    <lineage>
        <taxon>Eukaryota</taxon>
        <taxon>Viridiplantae</taxon>
        <taxon>Streptophyta</taxon>
        <taxon>Embryophyta</taxon>
        <taxon>Tracheophyta</taxon>
        <taxon>Spermatophyta</taxon>
        <taxon>Magnoliopsida</taxon>
        <taxon>eudicotyledons</taxon>
        <taxon>Gunneridae</taxon>
        <taxon>Pentapetalae</taxon>
        <taxon>rosids</taxon>
        <taxon>fabids</taxon>
        <taxon>Fagales</taxon>
        <taxon>Betulaceae</taxon>
        <taxon>Carpinus</taxon>
    </lineage>
</organism>
<dbReference type="InterPro" id="IPR040404">
    <property type="entry name" value="Phylloplanin-like"/>
</dbReference>
<dbReference type="Proteomes" id="UP000327013">
    <property type="component" value="Chromosome 6"/>
</dbReference>
<gene>
    <name evidence="2" type="ORF">FH972_015405</name>
</gene>
<keyword evidence="1" id="KW-0732">Signal</keyword>
<evidence type="ECO:0000313" key="3">
    <source>
        <dbReference type="Proteomes" id="UP000327013"/>
    </source>
</evidence>
<evidence type="ECO:0008006" key="4">
    <source>
        <dbReference type="Google" id="ProtNLM"/>
    </source>
</evidence>
<dbReference type="AlphaFoldDB" id="A0A5N6RFF4"/>
<dbReference type="OrthoDB" id="905355at2759"/>
<accession>A0A5N6RFF4</accession>
<proteinExistence type="predicted"/>
<evidence type="ECO:0000256" key="1">
    <source>
        <dbReference type="SAM" id="SignalP"/>
    </source>
</evidence>